<organism evidence="1 2">
    <name type="scientific">Ditylenchus dipsaci</name>
    <dbReference type="NCBI Taxonomy" id="166011"/>
    <lineage>
        <taxon>Eukaryota</taxon>
        <taxon>Metazoa</taxon>
        <taxon>Ecdysozoa</taxon>
        <taxon>Nematoda</taxon>
        <taxon>Chromadorea</taxon>
        <taxon>Rhabditida</taxon>
        <taxon>Tylenchina</taxon>
        <taxon>Tylenchomorpha</taxon>
        <taxon>Sphaerularioidea</taxon>
        <taxon>Anguinidae</taxon>
        <taxon>Anguininae</taxon>
        <taxon>Ditylenchus</taxon>
    </lineage>
</organism>
<evidence type="ECO:0000313" key="1">
    <source>
        <dbReference type="Proteomes" id="UP000887574"/>
    </source>
</evidence>
<sequence length="108" mass="11934">MEKRGRWWMSERSNMYRDQDQQDDSAGASVLKAAAAMRLIGNAMFTLANTKADEAGSVNGTLDLLMDSFTASLAPILSLVCKVPEVQVDDLTIQRLWKSSAVHTPIFQ</sequence>
<keyword evidence="1" id="KW-1185">Reference proteome</keyword>
<protein>
    <submittedName>
        <fullName evidence="2">Uncharacterized protein</fullName>
    </submittedName>
</protein>
<evidence type="ECO:0000313" key="2">
    <source>
        <dbReference type="WBParaSite" id="jg7190"/>
    </source>
</evidence>
<dbReference type="AlphaFoldDB" id="A0A915EIZ3"/>
<name>A0A915EIZ3_9BILA</name>
<dbReference type="WBParaSite" id="jg7190">
    <property type="protein sequence ID" value="jg7190"/>
    <property type="gene ID" value="jg7190"/>
</dbReference>
<proteinExistence type="predicted"/>
<accession>A0A915EIZ3</accession>
<reference evidence="2" key="1">
    <citation type="submission" date="2022-11" db="UniProtKB">
        <authorList>
            <consortium name="WormBaseParasite"/>
        </authorList>
    </citation>
    <scope>IDENTIFICATION</scope>
</reference>
<dbReference type="Proteomes" id="UP000887574">
    <property type="component" value="Unplaced"/>
</dbReference>